<dbReference type="AlphaFoldDB" id="A0A4R5FJ13"/>
<dbReference type="Proteomes" id="UP000295136">
    <property type="component" value="Unassembled WGS sequence"/>
</dbReference>
<evidence type="ECO:0000313" key="2">
    <source>
        <dbReference type="Proteomes" id="UP000295136"/>
    </source>
</evidence>
<sequence>MQLRINAFLSVPQESRWPRFAQALAKARAGHASDLHITPSDVPTGIRVDGLAWCADFPFTQDWKGMAAIERPLREIEPRACPA</sequence>
<dbReference type="EMBL" id="SMLD01000042">
    <property type="protein sequence ID" value="TDE51514.1"/>
    <property type="molecule type" value="Genomic_DNA"/>
</dbReference>
<name>A0A4R5FJ13_9ACTN</name>
<proteinExistence type="predicted"/>
<evidence type="ECO:0000313" key="1">
    <source>
        <dbReference type="EMBL" id="TDE51514.1"/>
    </source>
</evidence>
<protein>
    <submittedName>
        <fullName evidence="1">Uncharacterized protein</fullName>
    </submittedName>
</protein>
<gene>
    <name evidence="1" type="ORF">E1295_18085</name>
</gene>
<comment type="caution">
    <text evidence="1">The sequence shown here is derived from an EMBL/GenBank/DDBJ whole genome shotgun (WGS) entry which is preliminary data.</text>
</comment>
<organism evidence="1 2">
    <name type="scientific">Nonomuraea mesophila</name>
    <dbReference type="NCBI Taxonomy" id="2530382"/>
    <lineage>
        <taxon>Bacteria</taxon>
        <taxon>Bacillati</taxon>
        <taxon>Actinomycetota</taxon>
        <taxon>Actinomycetes</taxon>
        <taxon>Streptosporangiales</taxon>
        <taxon>Streptosporangiaceae</taxon>
        <taxon>Nonomuraea</taxon>
    </lineage>
</organism>
<reference evidence="1 2" key="1">
    <citation type="submission" date="2019-03" db="EMBL/GenBank/DDBJ databases">
        <title>Draft genome sequences of novel Actinobacteria.</title>
        <authorList>
            <person name="Sahin N."/>
            <person name="Ay H."/>
            <person name="Saygin H."/>
        </authorList>
    </citation>
    <scope>NUCLEOTIDE SEQUENCE [LARGE SCALE GENOMIC DNA]</scope>
    <source>
        <strain evidence="1 2">6K102</strain>
    </source>
</reference>
<dbReference type="RefSeq" id="WP_132631489.1">
    <property type="nucleotide sequence ID" value="NZ_SMLD01000042.1"/>
</dbReference>
<accession>A0A4R5FJ13</accession>
<keyword evidence="2" id="KW-1185">Reference proteome</keyword>